<organism evidence="7 8">
    <name type="scientific">Pristionchus fissidentatus</name>
    <dbReference type="NCBI Taxonomy" id="1538716"/>
    <lineage>
        <taxon>Eukaryota</taxon>
        <taxon>Metazoa</taxon>
        <taxon>Ecdysozoa</taxon>
        <taxon>Nematoda</taxon>
        <taxon>Chromadorea</taxon>
        <taxon>Rhabditida</taxon>
        <taxon>Rhabditina</taxon>
        <taxon>Diplogasteromorpha</taxon>
        <taxon>Diplogasteroidea</taxon>
        <taxon>Neodiplogasteridae</taxon>
        <taxon>Pristionchus</taxon>
    </lineage>
</organism>
<feature type="domain" description="Follistatin-like" evidence="6">
    <location>
        <begin position="458"/>
        <end position="480"/>
    </location>
</feature>
<feature type="non-terminal residue" evidence="7">
    <location>
        <position position="1"/>
    </location>
</feature>
<keyword evidence="3" id="KW-1015">Disulfide bond</keyword>
<dbReference type="Proteomes" id="UP001432322">
    <property type="component" value="Unassembled WGS sequence"/>
</dbReference>
<evidence type="ECO:0000256" key="4">
    <source>
        <dbReference type="ARBA" id="ARBA00023180"/>
    </source>
</evidence>
<dbReference type="CDD" id="cd19941">
    <property type="entry name" value="TIL"/>
    <property type="match status" value="2"/>
</dbReference>
<dbReference type="Pfam" id="PF09289">
    <property type="entry name" value="FOLN"/>
    <property type="match status" value="1"/>
</dbReference>
<feature type="region of interest" description="Disordered" evidence="5">
    <location>
        <begin position="239"/>
        <end position="267"/>
    </location>
</feature>
<dbReference type="InterPro" id="IPR002919">
    <property type="entry name" value="TIL_dom"/>
</dbReference>
<dbReference type="EMBL" id="BTSY01000004">
    <property type="protein sequence ID" value="GMT21684.1"/>
    <property type="molecule type" value="Genomic_DNA"/>
</dbReference>
<dbReference type="Pfam" id="PF01826">
    <property type="entry name" value="TIL"/>
    <property type="match status" value="2"/>
</dbReference>
<keyword evidence="4" id="KW-0325">Glycoprotein</keyword>
<dbReference type="InterPro" id="IPR015369">
    <property type="entry name" value="Follistatin/Osteonectin_EGF"/>
</dbReference>
<dbReference type="PANTHER" id="PTHR23259:SF70">
    <property type="entry name" value="ACCESSORY GLAND PROTEIN ACP62F-RELATED"/>
    <property type="match status" value="1"/>
</dbReference>
<sequence length="615" mass="67241">LQFFSAVCALCVTAEVINKKDAPVTDSEIATLDSLMAVKKRQAVSASNVETRVEGEEQREKRQIVTVIDQGTATLEKREASIRQLEEEDRVAGGLRIKKRSESSLLVDSERVISVYPGGEKDMKRDVDGRTVYDEPVELEGSGESGDELQKRQAIVAADDVVEGSGEVYKHYPKHSGLKNFLDVHGRNVRKARQAEPETNADALLLSQADPAPAELSIAQQVVLGVEEPVEEPAAAAALAVAPAMAQRRHDSSEERDRHRPRPDRDTCERVDCRSGMVCVMERGRPTCVSRPDTNTCATVDCRSGLICVMERGRPTCVPRPDGPSCATVRCIPGTTCQMENGRPTCVPDRERERTCRDINCPRDTRCRMERDPRCSGRSCPEQPVCVRDNSNSASCSRVQCPFGTRCRVVDEPGCFGRECREIATCVNSCDSVRCPVGTVCRADARGEPSCTPVVINPCLNARCPNGYQCQAVQNQARCIPIFTPPTTTTPSAPSSCRSQNEVFAICATFCEPNCLDKTPVCNGSCAPPRCQCAPGFFRNQLGDCVRAAQCEEPVQNCPANQVFTNCASACEPKCGQPQQSFCTLQCLPPQCQCMQGFFRHPNGSCVMHHQCFSG</sequence>
<feature type="compositionally biased region" description="Basic and acidic residues" evidence="5">
    <location>
        <begin position="248"/>
        <end position="267"/>
    </location>
</feature>
<evidence type="ECO:0000256" key="2">
    <source>
        <dbReference type="ARBA" id="ARBA00022900"/>
    </source>
</evidence>
<dbReference type="Gene3D" id="2.10.25.10">
    <property type="entry name" value="Laminin"/>
    <property type="match status" value="2"/>
</dbReference>
<feature type="domain" description="Follistatin-like" evidence="6">
    <location>
        <begin position="296"/>
        <end position="318"/>
    </location>
</feature>
<proteinExistence type="predicted"/>
<protein>
    <recommendedName>
        <fullName evidence="6">Follistatin-like domain-containing protein</fullName>
    </recommendedName>
</protein>
<feature type="domain" description="Follistatin-like" evidence="6">
    <location>
        <begin position="395"/>
        <end position="416"/>
    </location>
</feature>
<dbReference type="GO" id="GO:0004867">
    <property type="term" value="F:serine-type endopeptidase inhibitor activity"/>
    <property type="evidence" value="ECO:0007669"/>
    <property type="project" value="UniProtKB-KW"/>
</dbReference>
<dbReference type="SMART" id="SM00274">
    <property type="entry name" value="FOLN"/>
    <property type="match status" value="7"/>
</dbReference>
<dbReference type="PANTHER" id="PTHR23259">
    <property type="entry name" value="RIDDLE"/>
    <property type="match status" value="1"/>
</dbReference>
<feature type="domain" description="Follistatin-like" evidence="6">
    <location>
        <begin position="267"/>
        <end position="289"/>
    </location>
</feature>
<feature type="domain" description="Follistatin-like" evidence="6">
    <location>
        <begin position="429"/>
        <end position="452"/>
    </location>
</feature>
<dbReference type="AlphaFoldDB" id="A0AAV5VV93"/>
<comment type="caution">
    <text evidence="7">The sequence shown here is derived from an EMBL/GenBank/DDBJ whole genome shotgun (WGS) entry which is preliminary data.</text>
</comment>
<reference evidence="7" key="1">
    <citation type="submission" date="2023-10" db="EMBL/GenBank/DDBJ databases">
        <title>Genome assembly of Pristionchus species.</title>
        <authorList>
            <person name="Yoshida K."/>
            <person name="Sommer R.J."/>
        </authorList>
    </citation>
    <scope>NUCLEOTIDE SEQUENCE</scope>
    <source>
        <strain evidence="7">RS5133</strain>
    </source>
</reference>
<gene>
    <name evidence="7" type="ORF">PFISCL1PPCAC_12981</name>
</gene>
<accession>A0AAV5VV93</accession>
<feature type="domain" description="Follistatin-like" evidence="6">
    <location>
        <begin position="325"/>
        <end position="347"/>
    </location>
</feature>
<evidence type="ECO:0000256" key="1">
    <source>
        <dbReference type="ARBA" id="ARBA00022690"/>
    </source>
</evidence>
<keyword evidence="8" id="KW-1185">Reference proteome</keyword>
<dbReference type="InterPro" id="IPR003645">
    <property type="entry name" value="Fol_N"/>
</dbReference>
<feature type="domain" description="Follistatin-like" evidence="6">
    <location>
        <begin position="355"/>
        <end position="376"/>
    </location>
</feature>
<evidence type="ECO:0000313" key="7">
    <source>
        <dbReference type="EMBL" id="GMT21684.1"/>
    </source>
</evidence>
<evidence type="ECO:0000313" key="8">
    <source>
        <dbReference type="Proteomes" id="UP001432322"/>
    </source>
</evidence>
<evidence type="ECO:0000259" key="6">
    <source>
        <dbReference type="SMART" id="SM00274"/>
    </source>
</evidence>
<evidence type="ECO:0000256" key="3">
    <source>
        <dbReference type="ARBA" id="ARBA00023157"/>
    </source>
</evidence>
<evidence type="ECO:0000256" key="5">
    <source>
        <dbReference type="SAM" id="MobiDB-lite"/>
    </source>
</evidence>
<name>A0AAV5VV93_9BILA</name>
<dbReference type="InterPro" id="IPR036084">
    <property type="entry name" value="Ser_inhib-like_sf"/>
</dbReference>
<dbReference type="SUPFAM" id="SSF57567">
    <property type="entry name" value="Serine protease inhibitors"/>
    <property type="match status" value="2"/>
</dbReference>
<dbReference type="InterPro" id="IPR051368">
    <property type="entry name" value="SerProtInhib-TIL_Domain"/>
</dbReference>
<keyword evidence="2" id="KW-0722">Serine protease inhibitor</keyword>
<keyword evidence="1" id="KW-0646">Protease inhibitor</keyword>